<dbReference type="PANTHER" id="PTHR48111">
    <property type="entry name" value="REGULATOR OF RPOS"/>
    <property type="match status" value="1"/>
</dbReference>
<dbReference type="Pfam" id="PF00072">
    <property type="entry name" value="Response_reg"/>
    <property type="match status" value="1"/>
</dbReference>
<evidence type="ECO:0000256" key="4">
    <source>
        <dbReference type="PROSITE-ProRule" id="PRU00169"/>
    </source>
</evidence>
<keyword evidence="3" id="KW-0804">Transcription</keyword>
<evidence type="ECO:0000256" key="2">
    <source>
        <dbReference type="ARBA" id="ARBA00023125"/>
    </source>
</evidence>
<dbReference type="KEGG" id="tbv:H9L17_05695"/>
<dbReference type="SMART" id="SM00448">
    <property type="entry name" value="REC"/>
    <property type="match status" value="1"/>
</dbReference>
<dbReference type="Proteomes" id="UP000515977">
    <property type="component" value="Chromosome"/>
</dbReference>
<dbReference type="GO" id="GO:0000156">
    <property type="term" value="F:phosphorelay response regulator activity"/>
    <property type="evidence" value="ECO:0007669"/>
    <property type="project" value="TreeGrafter"/>
</dbReference>
<dbReference type="PROSITE" id="PS50110">
    <property type="entry name" value="RESPONSE_REGULATORY"/>
    <property type="match status" value="1"/>
</dbReference>
<dbReference type="GO" id="GO:0006355">
    <property type="term" value="P:regulation of DNA-templated transcription"/>
    <property type="evidence" value="ECO:0007669"/>
    <property type="project" value="InterPro"/>
</dbReference>
<dbReference type="SUPFAM" id="SSF52172">
    <property type="entry name" value="CheY-like"/>
    <property type="match status" value="1"/>
</dbReference>
<dbReference type="CDD" id="cd17574">
    <property type="entry name" value="REC_OmpR"/>
    <property type="match status" value="1"/>
</dbReference>
<dbReference type="Gene3D" id="3.40.50.2300">
    <property type="match status" value="1"/>
</dbReference>
<dbReference type="PROSITE" id="PS51755">
    <property type="entry name" value="OMPR_PHOB"/>
    <property type="match status" value="1"/>
</dbReference>
<dbReference type="SUPFAM" id="SSF46894">
    <property type="entry name" value="C-terminal effector domain of the bipartite response regulators"/>
    <property type="match status" value="1"/>
</dbReference>
<accession>A0A7G9QWA2</accession>
<keyword evidence="4" id="KW-0597">Phosphoprotein</keyword>
<gene>
    <name evidence="8" type="ORF">H9L17_05695</name>
</gene>
<dbReference type="Gene3D" id="6.10.250.690">
    <property type="match status" value="1"/>
</dbReference>
<sequence>MQTNTGRPSVMVVEDDDELRDRILVPGLRGEGFDADGVDSAMALYRALNLRSYGMFVVDIGLPDESGFAVVRHLRELGGVGIVMLTGRADEEDRVRGLDGGADAYLAKPIGVNVLAATLRSVLRRMAPDASTVEPAPHASSGWRLEQQGWQLVSPSGSQVALSKGERLLLTLLADSAGTAVEKETILQHLCGNDDDFDPHRLEMLVHRLRRKVQTLAGEELPLVTVRGVGHLFLP</sequence>
<dbReference type="InterPro" id="IPR001867">
    <property type="entry name" value="OmpR/PhoB-type_DNA-bd"/>
</dbReference>
<evidence type="ECO:0000313" key="9">
    <source>
        <dbReference type="Proteomes" id="UP000515977"/>
    </source>
</evidence>
<dbReference type="GO" id="GO:0005829">
    <property type="term" value="C:cytosol"/>
    <property type="evidence" value="ECO:0007669"/>
    <property type="project" value="TreeGrafter"/>
</dbReference>
<keyword evidence="1" id="KW-0805">Transcription regulation</keyword>
<organism evidence="8 9">
    <name type="scientific">Thermomonas brevis</name>
    <dbReference type="NCBI Taxonomy" id="215691"/>
    <lineage>
        <taxon>Bacteria</taxon>
        <taxon>Pseudomonadati</taxon>
        <taxon>Pseudomonadota</taxon>
        <taxon>Gammaproteobacteria</taxon>
        <taxon>Lysobacterales</taxon>
        <taxon>Lysobacteraceae</taxon>
        <taxon>Thermomonas</taxon>
    </lineage>
</organism>
<dbReference type="CDD" id="cd00383">
    <property type="entry name" value="trans_reg_C"/>
    <property type="match status" value="1"/>
</dbReference>
<evidence type="ECO:0000259" key="6">
    <source>
        <dbReference type="PROSITE" id="PS50110"/>
    </source>
</evidence>
<evidence type="ECO:0000256" key="1">
    <source>
        <dbReference type="ARBA" id="ARBA00023015"/>
    </source>
</evidence>
<feature type="DNA-binding region" description="OmpR/PhoB-type" evidence="5">
    <location>
        <begin position="134"/>
        <end position="235"/>
    </location>
</feature>
<reference evidence="8 9" key="1">
    <citation type="submission" date="2020-08" db="EMBL/GenBank/DDBJ databases">
        <title>Genome sequence of Thermomonas brevis KACC 16975T.</title>
        <authorList>
            <person name="Hyun D.-W."/>
            <person name="Bae J.-W."/>
        </authorList>
    </citation>
    <scope>NUCLEOTIDE SEQUENCE [LARGE SCALE GENOMIC DNA]</scope>
    <source>
        <strain evidence="8 9">KACC 16975</strain>
    </source>
</reference>
<dbReference type="GO" id="GO:0032993">
    <property type="term" value="C:protein-DNA complex"/>
    <property type="evidence" value="ECO:0007669"/>
    <property type="project" value="TreeGrafter"/>
</dbReference>
<dbReference type="SMART" id="SM00862">
    <property type="entry name" value="Trans_reg_C"/>
    <property type="match status" value="1"/>
</dbReference>
<feature type="modified residue" description="4-aspartylphosphate" evidence="4">
    <location>
        <position position="59"/>
    </location>
</feature>
<dbReference type="EMBL" id="CP060711">
    <property type="protein sequence ID" value="QNN47627.1"/>
    <property type="molecule type" value="Genomic_DNA"/>
</dbReference>
<dbReference type="InterPro" id="IPR001789">
    <property type="entry name" value="Sig_transdc_resp-reg_receiver"/>
</dbReference>
<proteinExistence type="predicted"/>
<dbReference type="InterPro" id="IPR039420">
    <property type="entry name" value="WalR-like"/>
</dbReference>
<dbReference type="GO" id="GO:0000976">
    <property type="term" value="F:transcription cis-regulatory region binding"/>
    <property type="evidence" value="ECO:0007669"/>
    <property type="project" value="TreeGrafter"/>
</dbReference>
<dbReference type="InterPro" id="IPR011006">
    <property type="entry name" value="CheY-like_superfamily"/>
</dbReference>
<dbReference type="InterPro" id="IPR016032">
    <property type="entry name" value="Sig_transdc_resp-reg_C-effctor"/>
</dbReference>
<dbReference type="Gene3D" id="1.10.10.10">
    <property type="entry name" value="Winged helix-like DNA-binding domain superfamily/Winged helix DNA-binding domain"/>
    <property type="match status" value="1"/>
</dbReference>
<evidence type="ECO:0000256" key="3">
    <source>
        <dbReference type="ARBA" id="ARBA00023163"/>
    </source>
</evidence>
<evidence type="ECO:0000259" key="7">
    <source>
        <dbReference type="PROSITE" id="PS51755"/>
    </source>
</evidence>
<name>A0A7G9QWA2_9GAMM</name>
<keyword evidence="2 5" id="KW-0238">DNA-binding</keyword>
<evidence type="ECO:0000256" key="5">
    <source>
        <dbReference type="PROSITE-ProRule" id="PRU01091"/>
    </source>
</evidence>
<feature type="domain" description="OmpR/PhoB-type" evidence="7">
    <location>
        <begin position="134"/>
        <end position="235"/>
    </location>
</feature>
<feature type="domain" description="Response regulatory" evidence="6">
    <location>
        <begin position="10"/>
        <end position="123"/>
    </location>
</feature>
<keyword evidence="9" id="KW-1185">Reference proteome</keyword>
<dbReference type="PANTHER" id="PTHR48111:SF67">
    <property type="entry name" value="TRANSCRIPTIONAL REGULATORY PROTEIN TCTD"/>
    <property type="match status" value="1"/>
</dbReference>
<dbReference type="InterPro" id="IPR036388">
    <property type="entry name" value="WH-like_DNA-bd_sf"/>
</dbReference>
<dbReference type="Pfam" id="PF00486">
    <property type="entry name" value="Trans_reg_C"/>
    <property type="match status" value="1"/>
</dbReference>
<dbReference type="AlphaFoldDB" id="A0A7G9QWA2"/>
<evidence type="ECO:0000313" key="8">
    <source>
        <dbReference type="EMBL" id="QNN47627.1"/>
    </source>
</evidence>
<protein>
    <submittedName>
        <fullName evidence="8">Response regulator transcription factor</fullName>
    </submittedName>
</protein>